<organism evidence="2 3">
    <name type="scientific">Bradyrhizobium retamae</name>
    <dbReference type="NCBI Taxonomy" id="1300035"/>
    <lineage>
        <taxon>Bacteria</taxon>
        <taxon>Pseudomonadati</taxon>
        <taxon>Pseudomonadota</taxon>
        <taxon>Alphaproteobacteria</taxon>
        <taxon>Hyphomicrobiales</taxon>
        <taxon>Nitrobacteraceae</taxon>
        <taxon>Bradyrhizobium</taxon>
    </lineage>
</organism>
<evidence type="ECO:0000313" key="3">
    <source>
        <dbReference type="Proteomes" id="UP000052023"/>
    </source>
</evidence>
<protein>
    <recommendedName>
        <fullName evidence="4">Myb-like domain-containing protein</fullName>
    </recommendedName>
</protein>
<dbReference type="AlphaFoldDB" id="A0A0R3N5B1"/>
<keyword evidence="3" id="KW-1185">Reference proteome</keyword>
<proteinExistence type="predicted"/>
<comment type="caution">
    <text evidence="2">The sequence shown here is derived from an EMBL/GenBank/DDBJ whole genome shotgun (WGS) entry which is preliminary data.</text>
</comment>
<evidence type="ECO:0008006" key="4">
    <source>
        <dbReference type="Google" id="ProtNLM"/>
    </source>
</evidence>
<evidence type="ECO:0000256" key="1">
    <source>
        <dbReference type="SAM" id="MobiDB-lite"/>
    </source>
</evidence>
<dbReference type="Proteomes" id="UP000052023">
    <property type="component" value="Unassembled WGS sequence"/>
</dbReference>
<sequence>MMMSTLRERHGRFWSDEDDNLLRSMSQAGKSLTLMTVRLNRPMASIKARAQDLGIPIPGTDIGTKRKRSQPFDNRKTSQPAEN</sequence>
<reference evidence="2 3" key="1">
    <citation type="submission" date="2014-03" db="EMBL/GenBank/DDBJ databases">
        <title>Bradyrhizobium valentinum sp. nov., isolated from effective nodules of Lupinus mariae-josephae, a lupine endemic of basic-lime soils in Eastern Spain.</title>
        <authorList>
            <person name="Duran D."/>
            <person name="Rey L."/>
            <person name="Navarro A."/>
            <person name="Busquets A."/>
            <person name="Imperial J."/>
            <person name="Ruiz-Argueso T."/>
        </authorList>
    </citation>
    <scope>NUCLEOTIDE SEQUENCE [LARGE SCALE GENOMIC DNA]</scope>
    <source>
        <strain evidence="2 3">Ro19</strain>
    </source>
</reference>
<name>A0A0R3N5B1_9BRAD</name>
<dbReference type="EMBL" id="LLYA01000112">
    <property type="protein sequence ID" value="KRR27652.1"/>
    <property type="molecule type" value="Genomic_DNA"/>
</dbReference>
<accession>A0A0R3N5B1</accession>
<evidence type="ECO:0000313" key="2">
    <source>
        <dbReference type="EMBL" id="KRR27652.1"/>
    </source>
</evidence>
<feature type="region of interest" description="Disordered" evidence="1">
    <location>
        <begin position="50"/>
        <end position="83"/>
    </location>
</feature>
<gene>
    <name evidence="2" type="ORF">CQ13_04540</name>
</gene>